<proteinExistence type="predicted"/>
<feature type="transmembrane region" description="Helical" evidence="3">
    <location>
        <begin position="506"/>
        <end position="529"/>
    </location>
</feature>
<feature type="region of interest" description="Disordered" evidence="2">
    <location>
        <begin position="281"/>
        <end position="317"/>
    </location>
</feature>
<evidence type="ECO:0000313" key="5">
    <source>
        <dbReference type="EMBL" id="KAJ8390672.1"/>
    </source>
</evidence>
<dbReference type="Proteomes" id="UP001221898">
    <property type="component" value="Unassembled WGS sequence"/>
</dbReference>
<protein>
    <recommendedName>
        <fullName evidence="4">SUN domain-containing protein</fullName>
    </recommendedName>
</protein>
<dbReference type="InterPro" id="IPR045119">
    <property type="entry name" value="SUN1-5"/>
</dbReference>
<dbReference type="PANTHER" id="PTHR12911:SF23">
    <property type="entry name" value="SUN DOMAIN-CONTAINING PROTEIN 1"/>
    <property type="match status" value="1"/>
</dbReference>
<evidence type="ECO:0000256" key="1">
    <source>
        <dbReference type="SAM" id="Coils"/>
    </source>
</evidence>
<feature type="coiled-coil region" evidence="1">
    <location>
        <begin position="718"/>
        <end position="776"/>
    </location>
</feature>
<feature type="domain" description="SUN" evidence="4">
    <location>
        <begin position="204"/>
        <end position="534"/>
    </location>
</feature>
<evidence type="ECO:0000256" key="3">
    <source>
        <dbReference type="SAM" id="Phobius"/>
    </source>
</evidence>
<keyword evidence="6" id="KW-1185">Reference proteome</keyword>
<dbReference type="GO" id="GO:0043495">
    <property type="term" value="F:protein-membrane adaptor activity"/>
    <property type="evidence" value="ECO:0007669"/>
    <property type="project" value="TreeGrafter"/>
</dbReference>
<comment type="caution">
    <text evidence="5">The sequence shown here is derived from an EMBL/GenBank/DDBJ whole genome shotgun (WGS) entry which is preliminary data.</text>
</comment>
<evidence type="ECO:0000259" key="4">
    <source>
        <dbReference type="Pfam" id="PF09387"/>
    </source>
</evidence>
<keyword evidence="1" id="KW-0175">Coiled coil</keyword>
<organism evidence="5 6">
    <name type="scientific">Aldrovandia affinis</name>
    <dbReference type="NCBI Taxonomy" id="143900"/>
    <lineage>
        <taxon>Eukaryota</taxon>
        <taxon>Metazoa</taxon>
        <taxon>Chordata</taxon>
        <taxon>Craniata</taxon>
        <taxon>Vertebrata</taxon>
        <taxon>Euteleostomi</taxon>
        <taxon>Actinopterygii</taxon>
        <taxon>Neopterygii</taxon>
        <taxon>Teleostei</taxon>
        <taxon>Notacanthiformes</taxon>
        <taxon>Halosauridae</taxon>
        <taxon>Aldrovandia</taxon>
    </lineage>
</organism>
<dbReference type="GO" id="GO:0034993">
    <property type="term" value="C:meiotic nuclear membrane microtubule tethering complex"/>
    <property type="evidence" value="ECO:0007669"/>
    <property type="project" value="TreeGrafter"/>
</dbReference>
<feature type="region of interest" description="Disordered" evidence="2">
    <location>
        <begin position="1"/>
        <end position="27"/>
    </location>
</feature>
<dbReference type="AlphaFoldDB" id="A0AAD7WB71"/>
<evidence type="ECO:0000313" key="6">
    <source>
        <dbReference type="Proteomes" id="UP001221898"/>
    </source>
</evidence>
<keyword evidence="3" id="KW-1133">Transmembrane helix</keyword>
<sequence>MEEEGLCGWADRGRGGEGGEGGGSEMWDEAPAGSVLYSRCEWALVVTEDPPLCRDPAAGPGPTVGFKRDGLGGTSSYSTAALSFEQENRIAPVFDSPRMSRRSLRLHTTGGHYGDDSLLDSSLNHSVTYSSSLANRKESRTLKSRRQHQSALGSQSMQYQSVPGSQSLLLTPRKSQSVLHGHSSMHSCATSDASILSSLLDESCIPERTLVDSFWGLDENTELKEGSVRADCSTAQLNGDMNSAQTQTSVLNGYVCRDCTVHERKDAHTAYSSSRSCSGHASHSASASAHPPPAADPASPASSTVYSRDKSRKHKPGLLGSVSDTFRRYSTRALASVVSILFLLVHSVQLKRLKEGRGALASLSQSCMHYSRRAGASVVSWVTLMVHNVLLKIHRKGSDVSDRAHSSYCGSLNVKDLMAGDGHLAFNGSLCDDCKRKEHLETLTVQAQSSRARRLVGALWRSLCFTGCALLQVARALGSAGWFVSRTLLSVLWLAAASPGKAASRVFWWLGTAWYQLVTLMSLLNVFILTRFLPKLYKLLLFLLPFLLLLGLWYWGPSSVLSYLPAINLTEWRVALQPAQPWGPAPATPLEQVTEAAWGHPATALPPAASQQEGMAVGVGVDVERLSRLEKRLAQLWEGVQSGGRLQEQQHGKVLGLYGSLREQLDRQTDRDSLGLWVSGLLDQRLTVLREELQQDTAQSQQQYVVQQQASQSHASRLAELEALLQVLAAKTEEVQQRQEMAPPAPVSVGVDSEAHDALLGQVERLEAELGRIRQDLQAVTGCQGRCEQLDSLQDTVSAQVRRELRALFYGSALAQAEEEGAELPESLLQWLSAQFVRSSDLQSTLASLETRILRNVSLQLERSGEPPCARPSRRLWRTSPGLLGCQRSTCS</sequence>
<name>A0AAD7WB71_9TELE</name>
<evidence type="ECO:0000256" key="2">
    <source>
        <dbReference type="SAM" id="MobiDB-lite"/>
    </source>
</evidence>
<feature type="transmembrane region" description="Helical" evidence="3">
    <location>
        <begin position="536"/>
        <end position="555"/>
    </location>
</feature>
<dbReference type="EMBL" id="JAINUG010000166">
    <property type="protein sequence ID" value="KAJ8390672.1"/>
    <property type="molecule type" value="Genomic_DNA"/>
</dbReference>
<dbReference type="Pfam" id="PF09387">
    <property type="entry name" value="MRP"/>
    <property type="match status" value="1"/>
</dbReference>
<keyword evidence="3" id="KW-0812">Transmembrane</keyword>
<dbReference type="InterPro" id="IPR032680">
    <property type="entry name" value="SUN1_N"/>
</dbReference>
<feature type="compositionally biased region" description="Polar residues" evidence="2">
    <location>
        <begin position="149"/>
        <end position="163"/>
    </location>
</feature>
<dbReference type="PANTHER" id="PTHR12911">
    <property type="entry name" value="SAD1/UNC-84-LIKE PROTEIN-RELATED"/>
    <property type="match status" value="1"/>
</dbReference>
<reference evidence="5" key="1">
    <citation type="journal article" date="2023" name="Science">
        <title>Genome structures resolve the early diversification of teleost fishes.</title>
        <authorList>
            <person name="Parey E."/>
            <person name="Louis A."/>
            <person name="Montfort J."/>
            <person name="Bouchez O."/>
            <person name="Roques C."/>
            <person name="Iampietro C."/>
            <person name="Lluch J."/>
            <person name="Castinel A."/>
            <person name="Donnadieu C."/>
            <person name="Desvignes T."/>
            <person name="Floi Bucao C."/>
            <person name="Jouanno E."/>
            <person name="Wen M."/>
            <person name="Mejri S."/>
            <person name="Dirks R."/>
            <person name="Jansen H."/>
            <person name="Henkel C."/>
            <person name="Chen W.J."/>
            <person name="Zahm M."/>
            <person name="Cabau C."/>
            <person name="Klopp C."/>
            <person name="Thompson A.W."/>
            <person name="Robinson-Rechavi M."/>
            <person name="Braasch I."/>
            <person name="Lecointre G."/>
            <person name="Bobe J."/>
            <person name="Postlethwait J.H."/>
            <person name="Berthelot C."/>
            <person name="Roest Crollius H."/>
            <person name="Guiguen Y."/>
        </authorList>
    </citation>
    <scope>NUCLEOTIDE SEQUENCE</scope>
    <source>
        <strain evidence="5">NC1722</strain>
    </source>
</reference>
<keyword evidence="3" id="KW-0472">Membrane</keyword>
<gene>
    <name evidence="5" type="ORF">AAFF_G00100520</name>
</gene>
<accession>A0AAD7WB71</accession>
<feature type="region of interest" description="Disordered" evidence="2">
    <location>
        <begin position="130"/>
        <end position="163"/>
    </location>
</feature>